<dbReference type="Pfam" id="PF02219">
    <property type="entry name" value="MTHFR"/>
    <property type="match status" value="1"/>
</dbReference>
<dbReference type="InterPro" id="IPR029041">
    <property type="entry name" value="FAD-linked_oxidoreductase-like"/>
</dbReference>
<dbReference type="GO" id="GO:0009086">
    <property type="term" value="P:methionine biosynthetic process"/>
    <property type="evidence" value="ECO:0007669"/>
    <property type="project" value="TreeGrafter"/>
</dbReference>
<keyword evidence="4 8" id="KW-0285">Flavoprotein</keyword>
<protein>
    <recommendedName>
        <fullName evidence="8">Methylenetetrahydrofolate reductase</fullName>
    </recommendedName>
</protein>
<evidence type="ECO:0000256" key="1">
    <source>
        <dbReference type="ARBA" id="ARBA00001974"/>
    </source>
</evidence>
<reference evidence="9" key="1">
    <citation type="submission" date="2019-11" db="EMBL/GenBank/DDBJ databases">
        <title>Genomic insights into an expanded diversity of filamentous marine cyanobacteria reveals the extraordinary biosynthetic potential of Moorea and Okeania.</title>
        <authorList>
            <person name="Ferreira Leao T."/>
            <person name="Wang M."/>
            <person name="Moss N."/>
            <person name="Da Silva R."/>
            <person name="Sanders J."/>
            <person name="Nurk S."/>
            <person name="Gurevich A."/>
            <person name="Humphrey G."/>
            <person name="Reher R."/>
            <person name="Zhu Q."/>
            <person name="Belda-Ferre P."/>
            <person name="Glukhov E."/>
            <person name="Rex R."/>
            <person name="Dorrestein P.C."/>
            <person name="Knight R."/>
            <person name="Pevzner P."/>
            <person name="Gerwick W.H."/>
            <person name="Gerwick L."/>
        </authorList>
    </citation>
    <scope>NUCLEOTIDE SEQUENCE</scope>
    <source>
        <strain evidence="9">SIO1C4</strain>
    </source>
</reference>
<dbReference type="Gene3D" id="3.20.20.220">
    <property type="match status" value="1"/>
</dbReference>
<evidence type="ECO:0000256" key="5">
    <source>
        <dbReference type="ARBA" id="ARBA00022827"/>
    </source>
</evidence>
<comment type="catalytic activity">
    <reaction evidence="7">
        <text>(6S)-5-methyl-5,6,7,8-tetrahydrofolate + NAD(+) = (6R)-5,10-methylene-5,6,7,8-tetrahydrofolate + NADH + H(+)</text>
        <dbReference type="Rhea" id="RHEA:19821"/>
        <dbReference type="ChEBI" id="CHEBI:15378"/>
        <dbReference type="ChEBI" id="CHEBI:15636"/>
        <dbReference type="ChEBI" id="CHEBI:18608"/>
        <dbReference type="ChEBI" id="CHEBI:57540"/>
        <dbReference type="ChEBI" id="CHEBI:57945"/>
        <dbReference type="EC" id="1.5.1.54"/>
    </reaction>
    <physiologicalReaction direction="right-to-left" evidence="7">
        <dbReference type="Rhea" id="RHEA:19823"/>
    </physiologicalReaction>
</comment>
<comment type="caution">
    <text evidence="9">The sequence shown here is derived from an EMBL/GenBank/DDBJ whole genome shotgun (WGS) entry which is preliminary data.</text>
</comment>
<dbReference type="PANTHER" id="PTHR45754">
    <property type="entry name" value="METHYLENETETRAHYDROFOLATE REDUCTASE"/>
    <property type="match status" value="1"/>
</dbReference>
<organism evidence="9">
    <name type="scientific">Symploca sp. SIO1C4</name>
    <dbReference type="NCBI Taxonomy" id="2607765"/>
    <lineage>
        <taxon>Bacteria</taxon>
        <taxon>Bacillati</taxon>
        <taxon>Cyanobacteriota</taxon>
        <taxon>Cyanophyceae</taxon>
        <taxon>Coleofasciculales</taxon>
        <taxon>Coleofasciculaceae</taxon>
        <taxon>Symploca</taxon>
    </lineage>
</organism>
<keyword evidence="5 8" id="KW-0274">FAD</keyword>
<accession>A0A6B3NKA8</accession>
<evidence type="ECO:0000256" key="6">
    <source>
        <dbReference type="ARBA" id="ARBA00023002"/>
    </source>
</evidence>
<evidence type="ECO:0000256" key="8">
    <source>
        <dbReference type="RuleBase" id="RU003862"/>
    </source>
</evidence>
<dbReference type="AlphaFoldDB" id="A0A6B3NKA8"/>
<comment type="pathway">
    <text evidence="2 8">One-carbon metabolism; tetrahydrofolate interconversion.</text>
</comment>
<evidence type="ECO:0000313" key="9">
    <source>
        <dbReference type="EMBL" id="NER31305.1"/>
    </source>
</evidence>
<dbReference type="GO" id="GO:0106312">
    <property type="term" value="F:methylenetetrahydrofolate reductase (NADH) activity"/>
    <property type="evidence" value="ECO:0007669"/>
    <property type="project" value="UniProtKB-EC"/>
</dbReference>
<dbReference type="CDD" id="cd00537">
    <property type="entry name" value="MTHFR"/>
    <property type="match status" value="1"/>
</dbReference>
<sequence>MSNAIQNSKSQIATETVSLSNYLQDTTPTKNSFRHAAESGKFLITAEVTPPKGGNPAQMVKMAKTLKGRVHAVNITDGSRAVLRMSSLAASVILLQQGLEPICQLACRDRNRIALQADLMGANALGIRNILALTGDPVKAGDHPEAKSVFDLESVRLLQLISKLNQGVDAHDKPLTDDVTDLFAGAAVDPQLKSWSGLQRRFERKIEAGAQFFQSQLITDFERLEKFMDEIAAGSNKPILAGIFLLKSAKNARFINKYVPGVNIPEAIIERLAAAKEPLLEGMNIAAEQVQIAQQICQGVHMMAVKREDLIPQILDLAGVEALHN</sequence>
<evidence type="ECO:0000256" key="7">
    <source>
        <dbReference type="ARBA" id="ARBA00048628"/>
    </source>
</evidence>
<dbReference type="UniPathway" id="UPA00193"/>
<dbReference type="GO" id="GO:0035999">
    <property type="term" value="P:tetrahydrofolate interconversion"/>
    <property type="evidence" value="ECO:0007669"/>
    <property type="project" value="UniProtKB-UniPathway"/>
</dbReference>
<dbReference type="EMBL" id="JAAHFQ010000779">
    <property type="protein sequence ID" value="NER31305.1"/>
    <property type="molecule type" value="Genomic_DNA"/>
</dbReference>
<evidence type="ECO:0000256" key="4">
    <source>
        <dbReference type="ARBA" id="ARBA00022630"/>
    </source>
</evidence>
<keyword evidence="6 8" id="KW-0560">Oxidoreductase</keyword>
<comment type="cofactor">
    <cofactor evidence="1 8">
        <name>FAD</name>
        <dbReference type="ChEBI" id="CHEBI:57692"/>
    </cofactor>
</comment>
<dbReference type="PANTHER" id="PTHR45754:SF3">
    <property type="entry name" value="METHYLENETETRAHYDROFOLATE REDUCTASE (NADPH)"/>
    <property type="match status" value="1"/>
</dbReference>
<proteinExistence type="inferred from homology"/>
<dbReference type="SUPFAM" id="SSF51730">
    <property type="entry name" value="FAD-linked oxidoreductase"/>
    <property type="match status" value="1"/>
</dbReference>
<evidence type="ECO:0000256" key="3">
    <source>
        <dbReference type="ARBA" id="ARBA00006743"/>
    </source>
</evidence>
<dbReference type="GO" id="GO:0071949">
    <property type="term" value="F:FAD binding"/>
    <property type="evidence" value="ECO:0007669"/>
    <property type="project" value="TreeGrafter"/>
</dbReference>
<evidence type="ECO:0000256" key="2">
    <source>
        <dbReference type="ARBA" id="ARBA00004777"/>
    </source>
</evidence>
<name>A0A6B3NKA8_9CYAN</name>
<dbReference type="GO" id="GO:0005829">
    <property type="term" value="C:cytosol"/>
    <property type="evidence" value="ECO:0007669"/>
    <property type="project" value="TreeGrafter"/>
</dbReference>
<comment type="similarity">
    <text evidence="3 8">Belongs to the methylenetetrahydrofolate reductase family.</text>
</comment>
<dbReference type="InterPro" id="IPR003171">
    <property type="entry name" value="Mehydrof_redctse-like"/>
</dbReference>
<gene>
    <name evidence="9" type="ORF">F6J89_27720</name>
</gene>